<dbReference type="AlphaFoldDB" id="A0A1J5NWK1"/>
<dbReference type="EMBL" id="MLJW01008871">
    <property type="protein sequence ID" value="OIQ63593.1"/>
    <property type="molecule type" value="Genomic_DNA"/>
</dbReference>
<accession>A0A1J5NWK1</accession>
<organism evidence="1">
    <name type="scientific">mine drainage metagenome</name>
    <dbReference type="NCBI Taxonomy" id="410659"/>
    <lineage>
        <taxon>unclassified sequences</taxon>
        <taxon>metagenomes</taxon>
        <taxon>ecological metagenomes</taxon>
    </lineage>
</organism>
<reference evidence="1" key="1">
    <citation type="submission" date="2016-10" db="EMBL/GenBank/DDBJ databases">
        <title>Sequence of Gallionella enrichment culture.</title>
        <authorList>
            <person name="Poehlein A."/>
            <person name="Muehling M."/>
            <person name="Daniel R."/>
        </authorList>
    </citation>
    <scope>NUCLEOTIDE SEQUENCE</scope>
</reference>
<protein>
    <submittedName>
        <fullName evidence="1">Uncharacterized protein</fullName>
    </submittedName>
</protein>
<name>A0A1J5NWK1_9ZZZZ</name>
<proteinExistence type="predicted"/>
<comment type="caution">
    <text evidence="1">The sequence shown here is derived from an EMBL/GenBank/DDBJ whole genome shotgun (WGS) entry which is preliminary data.</text>
</comment>
<sequence>MSMWYQWFSPAPTMTIERPPVFSAFAANSRATVMIWLRGTPVIFSAQAGVYGSTSS</sequence>
<evidence type="ECO:0000313" key="1">
    <source>
        <dbReference type="EMBL" id="OIQ63593.1"/>
    </source>
</evidence>
<gene>
    <name evidence="1" type="ORF">GALL_548660</name>
</gene>